<dbReference type="AlphaFoldDB" id="C8PI36"/>
<name>C8PI36_9BACT</name>
<gene>
    <name evidence="1" type="ORF">CAMGR0001_0017</name>
</gene>
<sequence>MASLLWCVDPRGILRTKFSCKARKTRLQFMATLSGASAKTSD</sequence>
<protein>
    <submittedName>
        <fullName evidence="1">Uncharacterized protein</fullName>
    </submittedName>
</protein>
<dbReference type="EMBL" id="ACYG01000025">
    <property type="protein sequence ID" value="EEV17426.1"/>
    <property type="molecule type" value="Genomic_DNA"/>
</dbReference>
<accession>C8PI36</accession>
<proteinExistence type="predicted"/>
<evidence type="ECO:0000313" key="2">
    <source>
        <dbReference type="Proteomes" id="UP000005709"/>
    </source>
</evidence>
<organism evidence="1 2">
    <name type="scientific">Campylobacter gracilis RM3268</name>
    <dbReference type="NCBI Taxonomy" id="553220"/>
    <lineage>
        <taxon>Bacteria</taxon>
        <taxon>Pseudomonadati</taxon>
        <taxon>Campylobacterota</taxon>
        <taxon>Epsilonproteobacteria</taxon>
        <taxon>Campylobacterales</taxon>
        <taxon>Campylobacteraceae</taxon>
        <taxon>Campylobacter</taxon>
    </lineage>
</organism>
<comment type="caution">
    <text evidence="1">The sequence shown here is derived from an EMBL/GenBank/DDBJ whole genome shotgun (WGS) entry which is preliminary data.</text>
</comment>
<dbReference type="Proteomes" id="UP000005709">
    <property type="component" value="Unassembled WGS sequence"/>
</dbReference>
<keyword evidence="2" id="KW-1185">Reference proteome</keyword>
<reference evidence="1 2" key="1">
    <citation type="submission" date="2009-07" db="EMBL/GenBank/DDBJ databases">
        <authorList>
            <person name="Madupu R."/>
            <person name="Sebastian Y."/>
            <person name="Durkin A.S."/>
            <person name="Torralba M."/>
            <person name="Methe B."/>
            <person name="Sutton G.G."/>
            <person name="Strausberg R.L."/>
            <person name="Nelson K.E."/>
        </authorList>
    </citation>
    <scope>NUCLEOTIDE SEQUENCE [LARGE SCALE GENOMIC DNA]</scope>
    <source>
        <strain evidence="1 2">RM3268</strain>
    </source>
</reference>
<evidence type="ECO:0000313" key="1">
    <source>
        <dbReference type="EMBL" id="EEV17426.1"/>
    </source>
</evidence>